<dbReference type="SUPFAM" id="SSF51126">
    <property type="entry name" value="Pectin lyase-like"/>
    <property type="match status" value="1"/>
</dbReference>
<name>A0ABT2XSE7_9PSED</name>
<dbReference type="Proteomes" id="UP001063475">
    <property type="component" value="Unassembled WGS sequence"/>
</dbReference>
<protein>
    <submittedName>
        <fullName evidence="4">Autotransporter outer membrane beta-barrel domain-containing protein</fullName>
    </submittedName>
</protein>
<dbReference type="PANTHER" id="PTHR35037">
    <property type="entry name" value="C-TERMINAL REGION OF AIDA-LIKE PROTEIN"/>
    <property type="match status" value="1"/>
</dbReference>
<dbReference type="Pfam" id="PF03212">
    <property type="entry name" value="Pertactin"/>
    <property type="match status" value="1"/>
</dbReference>
<dbReference type="InterPro" id="IPR003991">
    <property type="entry name" value="Pertactin_virulence_factor"/>
</dbReference>
<dbReference type="EMBL" id="JAMSHA010000003">
    <property type="protein sequence ID" value="MCV2221629.1"/>
    <property type="molecule type" value="Genomic_DNA"/>
</dbReference>
<dbReference type="Gene3D" id="2.40.128.130">
    <property type="entry name" value="Autotransporter beta-domain"/>
    <property type="match status" value="1"/>
</dbReference>
<dbReference type="InterPro" id="IPR006315">
    <property type="entry name" value="OM_autotransptr_brl_dom"/>
</dbReference>
<evidence type="ECO:0000256" key="2">
    <source>
        <dbReference type="SAM" id="SignalP"/>
    </source>
</evidence>
<evidence type="ECO:0000259" key="3">
    <source>
        <dbReference type="PROSITE" id="PS51208"/>
    </source>
</evidence>
<dbReference type="InterPro" id="IPR004899">
    <property type="entry name" value="Pertactin_central"/>
</dbReference>
<accession>A0ABT2XSE7</accession>
<dbReference type="InterPro" id="IPR005546">
    <property type="entry name" value="Autotransporte_beta"/>
</dbReference>
<dbReference type="InterPro" id="IPR051551">
    <property type="entry name" value="Autotransporter_adhesion"/>
</dbReference>
<organism evidence="4 5">
    <name type="scientific">Pseudomonas mercuritolerans</name>
    <dbReference type="NCBI Taxonomy" id="2951809"/>
    <lineage>
        <taxon>Bacteria</taxon>
        <taxon>Pseudomonadati</taxon>
        <taxon>Pseudomonadota</taxon>
        <taxon>Gammaproteobacteria</taxon>
        <taxon>Pseudomonadales</taxon>
        <taxon>Pseudomonadaceae</taxon>
        <taxon>Pseudomonas</taxon>
    </lineage>
</organism>
<dbReference type="RefSeq" id="WP_263470103.1">
    <property type="nucleotide sequence ID" value="NZ_JAMSHA010000003.1"/>
</dbReference>
<dbReference type="Pfam" id="PF03797">
    <property type="entry name" value="Autotransporter"/>
    <property type="match status" value="1"/>
</dbReference>
<dbReference type="PRINTS" id="PR01484">
    <property type="entry name" value="PRTACTNFAMLY"/>
</dbReference>
<dbReference type="SMART" id="SM00869">
    <property type="entry name" value="Autotransporter"/>
    <property type="match status" value="1"/>
</dbReference>
<feature type="chain" id="PRO_5046781660" evidence="2">
    <location>
        <begin position="30"/>
        <end position="784"/>
    </location>
</feature>
<evidence type="ECO:0000313" key="5">
    <source>
        <dbReference type="Proteomes" id="UP001063475"/>
    </source>
</evidence>
<dbReference type="PROSITE" id="PS51208">
    <property type="entry name" value="AUTOTRANSPORTER"/>
    <property type="match status" value="1"/>
</dbReference>
<dbReference type="InterPro" id="IPR011050">
    <property type="entry name" value="Pectin_lyase_fold/virulence"/>
</dbReference>
<proteinExistence type="predicted"/>
<dbReference type="Gene3D" id="2.160.20.20">
    <property type="match status" value="1"/>
</dbReference>
<feature type="signal peptide" evidence="2">
    <location>
        <begin position="1"/>
        <end position="29"/>
    </location>
</feature>
<keyword evidence="5" id="KW-1185">Reference proteome</keyword>
<dbReference type="CDD" id="cd01343">
    <property type="entry name" value="PL1_Passenger_AT"/>
    <property type="match status" value="1"/>
</dbReference>
<keyword evidence="1 2" id="KW-0732">Signal</keyword>
<dbReference type="InterPro" id="IPR012332">
    <property type="entry name" value="Autotransporter_pectin_lyase_C"/>
</dbReference>
<comment type="caution">
    <text evidence="4">The sequence shown here is derived from an EMBL/GenBank/DDBJ whole genome shotgun (WGS) entry which is preliminary data.</text>
</comment>
<dbReference type="PANTHER" id="PTHR35037:SF7">
    <property type="entry name" value="AUTOTRANSPORTER"/>
    <property type="match status" value="1"/>
</dbReference>
<reference evidence="4" key="1">
    <citation type="submission" date="2022-06" db="EMBL/GenBank/DDBJ databases">
        <title>De novo draft assembly of the Pseudomonas mercurotoleraris sp. nov., isolated from the plants rhizosphere.</title>
        <authorList>
            <person name="Robas M."/>
            <person name="Gonzalez D."/>
            <person name="Fernandez V.M."/>
            <person name="Luna L."/>
            <person name="Provanza A."/>
            <person name="Jimenez P.A."/>
        </authorList>
    </citation>
    <scope>NUCLEOTIDE SEQUENCE</scope>
    <source>
        <strain evidence="4">SAICEUPSM</strain>
    </source>
</reference>
<evidence type="ECO:0000313" key="4">
    <source>
        <dbReference type="EMBL" id="MCV2221629.1"/>
    </source>
</evidence>
<evidence type="ECO:0000256" key="1">
    <source>
        <dbReference type="ARBA" id="ARBA00022729"/>
    </source>
</evidence>
<feature type="domain" description="Autotransporter" evidence="3">
    <location>
        <begin position="517"/>
        <end position="784"/>
    </location>
</feature>
<dbReference type="SUPFAM" id="SSF103515">
    <property type="entry name" value="Autotransporter"/>
    <property type="match status" value="1"/>
</dbReference>
<dbReference type="InterPro" id="IPR036709">
    <property type="entry name" value="Autotransporte_beta_dom_sf"/>
</dbReference>
<dbReference type="NCBIfam" id="TIGR01414">
    <property type="entry name" value="autotrans_barl"/>
    <property type="match status" value="1"/>
</dbReference>
<sequence>MLTFSKHRIIRKWSPGLMLIFFCSSAAQARVLNPGESETLTPASPIESWSFGTGSTLTVNGAETHDISTFGGTLNVNAGKTREIEATEGTQVNLNGATISGTSGSITLSLVNSSANIESSTISGLAIGLQAVREQGTQTGSVVHLQDSTVQGAAGGAFLTSYSVLDMSNSTVEGTGSDSFGLSLSGGSANLSANSKVIGDLNGVIYGLDGSDELLSQLVLDKSSIEGKTGAAIVADLGLNPLGPLVIQVLNGSTLSGGNGSILEVAGGTSVDFSVANSQLNGNVTVQPGSAVSVSLDQSASLTGDLLNVSALKLSNNSAFHGLFKGNAVDGSSVRVESGSTFTGNVENVTSFTLNDSAWVLAGNNQVGNLEMAGGTLDFAPGQTFYKLDVENLSGNGVIKMATDFGSQQTDFLNVTNRADGNYQLSVTATGSKPTSDEPIQLVKVASGDAKFALNNGSVDAGAFIYKLFEEGDGWFLRPDTQISTSTRSVLAIANTAPTVIDAERTLLNTRMGDRRLTAGAGGFWMRTYGNRYSVQNGYGDGYSQTQQGLVIGADTRLAESEWLVGAMVGYGKTDLDLKHGSTGTVDSYSVGGYLTKFDAQSGFYIDAIVKINSFDNRLNVSMSDGERSKGDYNTYGLSGSLEVGKQYDLTADLFLAPFVQVNAAVISGKHYSLDNGLEVDSQLTRTLVTKGGMYVGSQIDLGNGQKIQPRVRVAMGHEFIKSNEVNVNESRFNNDTSTTSMELAGGVNWALPNGVQIFAEAGSSQSKTVSQDYNVSAGFSIAF</sequence>
<gene>
    <name evidence="4" type="ORF">ND528_08605</name>
</gene>